<dbReference type="GO" id="GO:0098542">
    <property type="term" value="P:defense response to other organism"/>
    <property type="evidence" value="ECO:0007669"/>
    <property type="project" value="TreeGrafter"/>
</dbReference>
<keyword evidence="6" id="KW-1185">Reference proteome</keyword>
<evidence type="ECO:0000313" key="5">
    <source>
        <dbReference type="EMBL" id="KAB1212728.1"/>
    </source>
</evidence>
<dbReference type="InterPro" id="IPR027417">
    <property type="entry name" value="P-loop_NTPase"/>
</dbReference>
<dbReference type="Pfam" id="PF23559">
    <property type="entry name" value="WHD_DRP"/>
    <property type="match status" value="1"/>
</dbReference>
<dbReference type="GO" id="GO:0043531">
    <property type="term" value="F:ADP binding"/>
    <property type="evidence" value="ECO:0007669"/>
    <property type="project" value="InterPro"/>
</dbReference>
<feature type="domain" description="NB-ARC" evidence="3">
    <location>
        <begin position="115"/>
        <end position="170"/>
    </location>
</feature>
<dbReference type="OrthoDB" id="646178at2759"/>
<dbReference type="PANTHER" id="PTHR23155">
    <property type="entry name" value="DISEASE RESISTANCE PROTEIN RP"/>
    <property type="match status" value="1"/>
</dbReference>
<dbReference type="EMBL" id="RXIC02000023">
    <property type="protein sequence ID" value="KAB1212728.1"/>
    <property type="molecule type" value="Genomic_DNA"/>
</dbReference>
<dbReference type="PANTHER" id="PTHR23155:SF1193">
    <property type="entry name" value="DISEASE RESISTANCE PROTEIN RPP13-RELATED"/>
    <property type="match status" value="1"/>
</dbReference>
<proteinExistence type="predicted"/>
<dbReference type="AlphaFoldDB" id="A0A6A1VLP3"/>
<sequence>MAQQRNKFICFNNHPFTWNSFLAPHKINGQINKIQMKIEEITSSRATYGIETIGARGEETSFAVARLMEKRRSSPHASEEDTVGLEEDTKMLEARVIQGEPRRSVVSVIGMAGLEVWDDLKAAFPDTQNGSRLVLTTRFKNVALNADPRSPPHELGLLNDEDSWKLLSKKECLEWNTLASLPPWSDELGKQILKKCGGLPLAIVVLGGLLSRKQATYSKWLKESQSVHWQLTQDPTLCADILALSYRDLPYYLKPCFLYFRLFPEDFEIPARRLTLLWVAEGFVQPRGAEPLEDVAEDYLEELTGRCMIQVAARKANRRIKACIIHDLLREFAISKAKEDRFLEVIHQDVKVTSITRGRRLAVHYSVPPALKNASKQLKHLFFNELREMVSSPSSRTFIANLQSLHGFCISRTGNVENV</sequence>
<gene>
    <name evidence="5" type="ORF">CJ030_MR5G009770</name>
</gene>
<dbReference type="Pfam" id="PF00931">
    <property type="entry name" value="NB-ARC"/>
    <property type="match status" value="1"/>
</dbReference>
<dbReference type="InterPro" id="IPR044974">
    <property type="entry name" value="Disease_R_plants"/>
</dbReference>
<protein>
    <submittedName>
        <fullName evidence="5">Uncharacterized protein</fullName>
    </submittedName>
</protein>
<dbReference type="InterPro" id="IPR036388">
    <property type="entry name" value="WH-like_DNA-bd_sf"/>
</dbReference>
<reference evidence="5 6" key="1">
    <citation type="journal article" date="2019" name="Plant Biotechnol. J.">
        <title>The red bayberry genome and genetic basis of sex determination.</title>
        <authorList>
            <person name="Jia H.M."/>
            <person name="Jia H.J."/>
            <person name="Cai Q.L."/>
            <person name="Wang Y."/>
            <person name="Zhao H.B."/>
            <person name="Yang W.F."/>
            <person name="Wang G.Y."/>
            <person name="Li Y.H."/>
            <person name="Zhan D.L."/>
            <person name="Shen Y.T."/>
            <person name="Niu Q.F."/>
            <person name="Chang L."/>
            <person name="Qiu J."/>
            <person name="Zhao L."/>
            <person name="Xie H.B."/>
            <person name="Fu W.Y."/>
            <person name="Jin J."/>
            <person name="Li X.W."/>
            <person name="Jiao Y."/>
            <person name="Zhou C.C."/>
            <person name="Tu T."/>
            <person name="Chai C.Y."/>
            <person name="Gao J.L."/>
            <person name="Fan L.J."/>
            <person name="van de Weg E."/>
            <person name="Wang J.Y."/>
            <person name="Gao Z.S."/>
        </authorList>
    </citation>
    <scope>NUCLEOTIDE SEQUENCE [LARGE SCALE GENOMIC DNA]</scope>
    <source>
        <tissue evidence="5">Leaves</tissue>
    </source>
</reference>
<dbReference type="Proteomes" id="UP000516437">
    <property type="component" value="Chromosome 5"/>
</dbReference>
<keyword evidence="1" id="KW-0677">Repeat</keyword>
<organism evidence="5 6">
    <name type="scientific">Morella rubra</name>
    <name type="common">Chinese bayberry</name>
    <dbReference type="NCBI Taxonomy" id="262757"/>
    <lineage>
        <taxon>Eukaryota</taxon>
        <taxon>Viridiplantae</taxon>
        <taxon>Streptophyta</taxon>
        <taxon>Embryophyta</taxon>
        <taxon>Tracheophyta</taxon>
        <taxon>Spermatophyta</taxon>
        <taxon>Magnoliopsida</taxon>
        <taxon>eudicotyledons</taxon>
        <taxon>Gunneridae</taxon>
        <taxon>Pentapetalae</taxon>
        <taxon>rosids</taxon>
        <taxon>fabids</taxon>
        <taxon>Fagales</taxon>
        <taxon>Myricaceae</taxon>
        <taxon>Morella</taxon>
    </lineage>
</organism>
<name>A0A6A1VLP3_9ROSI</name>
<dbReference type="InterPro" id="IPR042197">
    <property type="entry name" value="Apaf_helical"/>
</dbReference>
<evidence type="ECO:0000256" key="1">
    <source>
        <dbReference type="ARBA" id="ARBA00022737"/>
    </source>
</evidence>
<dbReference type="Gene3D" id="1.10.8.430">
    <property type="entry name" value="Helical domain of apoptotic protease-activating factors"/>
    <property type="match status" value="1"/>
</dbReference>
<evidence type="ECO:0000259" key="3">
    <source>
        <dbReference type="Pfam" id="PF00931"/>
    </source>
</evidence>
<evidence type="ECO:0000259" key="4">
    <source>
        <dbReference type="Pfam" id="PF23559"/>
    </source>
</evidence>
<dbReference type="SUPFAM" id="SSF52540">
    <property type="entry name" value="P-loop containing nucleoside triphosphate hydrolases"/>
    <property type="match status" value="1"/>
</dbReference>
<dbReference type="InterPro" id="IPR002182">
    <property type="entry name" value="NB-ARC"/>
</dbReference>
<dbReference type="FunFam" id="1.10.10.10:FF:000322">
    <property type="entry name" value="Probable disease resistance protein At1g63360"/>
    <property type="match status" value="1"/>
</dbReference>
<keyword evidence="2" id="KW-0611">Plant defense</keyword>
<accession>A0A6A1VLP3</accession>
<dbReference type="InterPro" id="IPR058922">
    <property type="entry name" value="WHD_DRP"/>
</dbReference>
<evidence type="ECO:0000313" key="6">
    <source>
        <dbReference type="Proteomes" id="UP000516437"/>
    </source>
</evidence>
<feature type="domain" description="Disease resistance protein winged helix" evidence="4">
    <location>
        <begin position="262"/>
        <end position="333"/>
    </location>
</feature>
<evidence type="ECO:0000256" key="2">
    <source>
        <dbReference type="ARBA" id="ARBA00022821"/>
    </source>
</evidence>
<comment type="caution">
    <text evidence="5">The sequence shown here is derived from an EMBL/GenBank/DDBJ whole genome shotgun (WGS) entry which is preliminary data.</text>
</comment>
<dbReference type="Gene3D" id="1.10.10.10">
    <property type="entry name" value="Winged helix-like DNA-binding domain superfamily/Winged helix DNA-binding domain"/>
    <property type="match status" value="1"/>
</dbReference>